<gene>
    <name evidence="2" type="ORF">M407DRAFT_30685</name>
</gene>
<dbReference type="EMBL" id="KN823210">
    <property type="protein sequence ID" value="KIO19648.1"/>
    <property type="molecule type" value="Genomic_DNA"/>
</dbReference>
<dbReference type="OrthoDB" id="9991317at2759"/>
<reference evidence="3" key="2">
    <citation type="submission" date="2015-01" db="EMBL/GenBank/DDBJ databases">
        <title>Evolutionary Origins and Diversification of the Mycorrhizal Mutualists.</title>
        <authorList>
            <consortium name="DOE Joint Genome Institute"/>
            <consortium name="Mycorrhizal Genomics Consortium"/>
            <person name="Kohler A."/>
            <person name="Kuo A."/>
            <person name="Nagy L.G."/>
            <person name="Floudas D."/>
            <person name="Copeland A."/>
            <person name="Barry K.W."/>
            <person name="Cichocki N."/>
            <person name="Veneault-Fourrey C."/>
            <person name="LaButti K."/>
            <person name="Lindquist E.A."/>
            <person name="Lipzen A."/>
            <person name="Lundell T."/>
            <person name="Morin E."/>
            <person name="Murat C."/>
            <person name="Riley R."/>
            <person name="Ohm R."/>
            <person name="Sun H."/>
            <person name="Tunlid A."/>
            <person name="Henrissat B."/>
            <person name="Grigoriev I.V."/>
            <person name="Hibbett D.S."/>
            <person name="Martin F."/>
        </authorList>
    </citation>
    <scope>NUCLEOTIDE SEQUENCE [LARGE SCALE GENOMIC DNA]</scope>
    <source>
        <strain evidence="3">MUT 4182</strain>
    </source>
</reference>
<keyword evidence="3" id="KW-1185">Reference proteome</keyword>
<evidence type="ECO:0000256" key="1">
    <source>
        <dbReference type="SAM" id="MobiDB-lite"/>
    </source>
</evidence>
<sequence>MYDAADELLRHILYSNAYATFAYQTSIRLALLACATIHRDYPAILEHSRRLIFTHQFNNDPLRLYLACMGGGIHSIDTFIDTKYQKALRREIDYYKLITDGEEPRWAAPRNRWVFNEKGGKQDEDESSDGEQDGGASNKRKSKVPTAIVGANPSPSKAIKDSPVLLALYGQLSSCAKSYQSALFYLYQAYDIQQDDPVICLCLAIASASRAMQRQSDNRHHMIVQVCFLF</sequence>
<evidence type="ECO:0000313" key="3">
    <source>
        <dbReference type="Proteomes" id="UP000054248"/>
    </source>
</evidence>
<feature type="compositionally biased region" description="Acidic residues" evidence="1">
    <location>
        <begin position="123"/>
        <end position="132"/>
    </location>
</feature>
<protein>
    <submittedName>
        <fullName evidence="2">Uncharacterized protein</fullName>
    </submittedName>
</protein>
<reference evidence="2 3" key="1">
    <citation type="submission" date="2014-04" db="EMBL/GenBank/DDBJ databases">
        <authorList>
            <consortium name="DOE Joint Genome Institute"/>
            <person name="Kuo A."/>
            <person name="Girlanda M."/>
            <person name="Perotto S."/>
            <person name="Kohler A."/>
            <person name="Nagy L.G."/>
            <person name="Floudas D."/>
            <person name="Copeland A."/>
            <person name="Barry K.W."/>
            <person name="Cichocki N."/>
            <person name="Veneault-Fourrey C."/>
            <person name="LaButti K."/>
            <person name="Lindquist E.A."/>
            <person name="Lipzen A."/>
            <person name="Lundell T."/>
            <person name="Morin E."/>
            <person name="Murat C."/>
            <person name="Sun H."/>
            <person name="Tunlid A."/>
            <person name="Henrissat B."/>
            <person name="Grigoriev I.V."/>
            <person name="Hibbett D.S."/>
            <person name="Martin F."/>
            <person name="Nordberg H.P."/>
            <person name="Cantor M.N."/>
            <person name="Hua S.X."/>
        </authorList>
    </citation>
    <scope>NUCLEOTIDE SEQUENCE [LARGE SCALE GENOMIC DNA]</scope>
    <source>
        <strain evidence="2 3">MUT 4182</strain>
    </source>
</reference>
<dbReference type="AlphaFoldDB" id="A0A0C3KDW8"/>
<dbReference type="GO" id="GO:0006383">
    <property type="term" value="P:transcription by RNA polymerase III"/>
    <property type="evidence" value="ECO:0007669"/>
    <property type="project" value="InterPro"/>
</dbReference>
<dbReference type="GO" id="GO:0000127">
    <property type="term" value="C:transcription factor TFIIIC complex"/>
    <property type="evidence" value="ECO:0007669"/>
    <property type="project" value="TreeGrafter"/>
</dbReference>
<dbReference type="Proteomes" id="UP000054248">
    <property type="component" value="Unassembled WGS sequence"/>
</dbReference>
<feature type="region of interest" description="Disordered" evidence="1">
    <location>
        <begin position="117"/>
        <end position="149"/>
    </location>
</feature>
<organism evidence="2 3">
    <name type="scientific">Tulasnella calospora MUT 4182</name>
    <dbReference type="NCBI Taxonomy" id="1051891"/>
    <lineage>
        <taxon>Eukaryota</taxon>
        <taxon>Fungi</taxon>
        <taxon>Dikarya</taxon>
        <taxon>Basidiomycota</taxon>
        <taxon>Agaricomycotina</taxon>
        <taxon>Agaricomycetes</taxon>
        <taxon>Cantharellales</taxon>
        <taxon>Tulasnellaceae</taxon>
        <taxon>Tulasnella</taxon>
    </lineage>
</organism>
<accession>A0A0C3KDW8</accession>
<dbReference type="PANTHER" id="PTHR23082:SF0">
    <property type="entry name" value="GENERAL TRANSCRIPTION FACTOR 3C POLYPEPTIDE 3"/>
    <property type="match status" value="1"/>
</dbReference>
<evidence type="ECO:0000313" key="2">
    <source>
        <dbReference type="EMBL" id="KIO19648.1"/>
    </source>
</evidence>
<proteinExistence type="predicted"/>
<dbReference type="PANTHER" id="PTHR23082">
    <property type="entry name" value="TRANSCRIPTION INITIATION FACTOR IIIC TFIIIC , POLYPEPTIDE 3-RELATED"/>
    <property type="match status" value="1"/>
</dbReference>
<name>A0A0C3KDW8_9AGAM</name>
<dbReference type="InterPro" id="IPR039340">
    <property type="entry name" value="Tfc4/TFIIIC-102/Sfc4"/>
</dbReference>
<dbReference type="STRING" id="1051891.A0A0C3KDW8"/>
<dbReference type="HOGENOM" id="CLU_1205543_0_0_1"/>